<gene>
    <name evidence="3" type="ORF">SPPG_07114</name>
</gene>
<accession>A0A0L0H9G0</accession>
<protein>
    <recommendedName>
        <fullName evidence="2">Arrestin C-terminal-like domain-containing protein</fullName>
    </recommendedName>
</protein>
<feature type="compositionally biased region" description="Polar residues" evidence="1">
    <location>
        <begin position="486"/>
        <end position="502"/>
    </location>
</feature>
<evidence type="ECO:0000259" key="2">
    <source>
        <dbReference type="SMART" id="SM01017"/>
    </source>
</evidence>
<organism evidence="3 4">
    <name type="scientific">Spizellomyces punctatus (strain DAOM BR117)</name>
    <dbReference type="NCBI Taxonomy" id="645134"/>
    <lineage>
        <taxon>Eukaryota</taxon>
        <taxon>Fungi</taxon>
        <taxon>Fungi incertae sedis</taxon>
        <taxon>Chytridiomycota</taxon>
        <taxon>Chytridiomycota incertae sedis</taxon>
        <taxon>Chytridiomycetes</taxon>
        <taxon>Spizellomycetales</taxon>
        <taxon>Spizellomycetaceae</taxon>
        <taxon>Spizellomyces</taxon>
    </lineage>
</organism>
<dbReference type="InParanoid" id="A0A0L0H9G0"/>
<proteinExistence type="predicted"/>
<sequence length="541" mass="60564">MKEPAITLIPLEGQESFVEGHYGIEATTLRGTIRISQPNRTPLSLYSATIAFHASVSSWEEHDLLELHSSILPEDHDGKLEQGTHILEWSLDLPSEPLLPPSRKVVSSSMGYNRTMYRVKYRLVATLCWHGIMGRARKEAMVPIEPFTVYPDPDRDEQLVKSILSPAGFRWEDITSLVQYDVAVSSTVLGPGDSFDFAFRVVPRGHVCENIKFKLIEICDVAKIPSSNASQLSTGATKRKLISWDWKSSCWNALEDFFDNQWHRMTVPSQPRPNPSTIESEYAQGGLHGTVRHQIRIVIEFDDAPSIKLECPVTILSVPQDSVRKVLGGHSLTRALSLDRGRTVRRDDESLERVSKVAENETVRKGSTTRRRNSASELKPTLSIKSIGTIKRLDTSSFATRRAATVPSTPPEIAPTPHVTPTDLATSMAALQTTLLNTLQQNQQVLIDKLTIMDVEQKRLVRRVLELEAYMRENMPSLQREEGYESENQSTVHSSSGFSFVVTNDRAAPAAEDPAKSKQPKGLRSLFHRRSFDSRAAWSGK</sequence>
<dbReference type="Proteomes" id="UP000053201">
    <property type="component" value="Unassembled WGS sequence"/>
</dbReference>
<feature type="domain" description="Arrestin C-terminal-like" evidence="2">
    <location>
        <begin position="174"/>
        <end position="320"/>
    </location>
</feature>
<evidence type="ECO:0000256" key="1">
    <source>
        <dbReference type="SAM" id="MobiDB-lite"/>
    </source>
</evidence>
<dbReference type="GeneID" id="27690359"/>
<feature type="region of interest" description="Disordered" evidence="1">
    <location>
        <begin position="478"/>
        <end position="526"/>
    </location>
</feature>
<evidence type="ECO:0000313" key="3">
    <source>
        <dbReference type="EMBL" id="KNC97646.1"/>
    </source>
</evidence>
<keyword evidence="4" id="KW-1185">Reference proteome</keyword>
<dbReference type="VEuPathDB" id="FungiDB:SPPG_07114"/>
<dbReference type="AlphaFoldDB" id="A0A0L0H9G0"/>
<dbReference type="EMBL" id="KQ257463">
    <property type="protein sequence ID" value="KNC97646.1"/>
    <property type="molecule type" value="Genomic_DNA"/>
</dbReference>
<reference evidence="3 4" key="1">
    <citation type="submission" date="2009-08" db="EMBL/GenBank/DDBJ databases">
        <title>The Genome Sequence of Spizellomyces punctatus strain DAOM BR117.</title>
        <authorList>
            <consortium name="The Broad Institute Genome Sequencing Platform"/>
            <person name="Russ C."/>
            <person name="Cuomo C."/>
            <person name="Shea T."/>
            <person name="Young S.K."/>
            <person name="Zeng Q."/>
            <person name="Koehrsen M."/>
            <person name="Haas B."/>
            <person name="Borodovsky M."/>
            <person name="Guigo R."/>
            <person name="Alvarado L."/>
            <person name="Berlin A."/>
            <person name="Bochicchio J."/>
            <person name="Borenstein D."/>
            <person name="Chapman S."/>
            <person name="Chen Z."/>
            <person name="Engels R."/>
            <person name="Freedman E."/>
            <person name="Gellesch M."/>
            <person name="Goldberg J."/>
            <person name="Griggs A."/>
            <person name="Gujja S."/>
            <person name="Heiman D."/>
            <person name="Hepburn T."/>
            <person name="Howarth C."/>
            <person name="Jen D."/>
            <person name="Larson L."/>
            <person name="Lewis B."/>
            <person name="Mehta T."/>
            <person name="Park D."/>
            <person name="Pearson M."/>
            <person name="Roberts A."/>
            <person name="Saif S."/>
            <person name="Shenoy N."/>
            <person name="Sisk P."/>
            <person name="Stolte C."/>
            <person name="Sykes S."/>
            <person name="Thomson T."/>
            <person name="Walk T."/>
            <person name="White J."/>
            <person name="Yandava C."/>
            <person name="Burger G."/>
            <person name="Gray M.W."/>
            <person name="Holland P.W.H."/>
            <person name="King N."/>
            <person name="Lang F.B.F."/>
            <person name="Roger A.J."/>
            <person name="Ruiz-Trillo I."/>
            <person name="Lander E."/>
            <person name="Nusbaum C."/>
        </authorList>
    </citation>
    <scope>NUCLEOTIDE SEQUENCE [LARGE SCALE GENOMIC DNA]</scope>
    <source>
        <strain evidence="3 4">DAOM BR117</strain>
    </source>
</reference>
<dbReference type="SMART" id="SM01017">
    <property type="entry name" value="Arrestin_C"/>
    <property type="match status" value="1"/>
</dbReference>
<dbReference type="OrthoDB" id="2111517at2759"/>
<feature type="region of interest" description="Disordered" evidence="1">
    <location>
        <begin position="358"/>
        <end position="377"/>
    </location>
</feature>
<evidence type="ECO:0000313" key="4">
    <source>
        <dbReference type="Proteomes" id="UP000053201"/>
    </source>
</evidence>
<name>A0A0L0H9G0_SPIPD</name>
<dbReference type="Pfam" id="PF02752">
    <property type="entry name" value="Arrestin_C"/>
    <property type="match status" value="1"/>
</dbReference>
<dbReference type="InterPro" id="IPR011022">
    <property type="entry name" value="Arrestin_C-like"/>
</dbReference>
<dbReference type="RefSeq" id="XP_016605686.1">
    <property type="nucleotide sequence ID" value="XM_016755293.1"/>
</dbReference>